<gene>
    <name evidence="2" type="ORF">GH807_05825</name>
</gene>
<evidence type="ECO:0000313" key="2">
    <source>
        <dbReference type="EMBL" id="MBC3796570.1"/>
    </source>
</evidence>
<dbReference type="Gene3D" id="2.60.40.10">
    <property type="entry name" value="Immunoglobulins"/>
    <property type="match status" value="1"/>
</dbReference>
<dbReference type="Proteomes" id="UP000653358">
    <property type="component" value="Unassembled WGS sequence"/>
</dbReference>
<dbReference type="SUPFAM" id="SSF55486">
    <property type="entry name" value="Metalloproteases ('zincins'), catalytic domain"/>
    <property type="match status" value="1"/>
</dbReference>
<reference evidence="2 3" key="1">
    <citation type="journal article" date="2020" name="mSystems">
        <title>Defining Genomic and Predicted Metabolic Features of the Acetobacterium Genus.</title>
        <authorList>
            <person name="Ross D.E."/>
            <person name="Marshall C.W."/>
            <person name="Gulliver D."/>
            <person name="May H.D."/>
            <person name="Norman R.S."/>
        </authorList>
    </citation>
    <scope>NUCLEOTIDE SEQUENCE [LARGE SCALE GENOMIC DNA]</scope>
    <source>
        <strain evidence="2 3">DSM 9173</strain>
    </source>
</reference>
<dbReference type="SMART" id="SM00728">
    <property type="entry name" value="ChW"/>
    <property type="match status" value="3"/>
</dbReference>
<sequence length="730" mass="79699">MLIRMIKFLIIFIKVGKNHMKKLIFSIISALIMTVMVVSPGAFAAGEESQNSDVFSANQGIAISDPESVGVTYRTHIQNSGWENSWAADGNPAGTEGQSLRLEGIEIKLAGDNLPAGAHIEYRTHIQNSGWENAWTSEGNIAGTVGQSLRLEAIQIRLVDMPGYSVEYRTHIQNRGWETDWASDGESAGTEGQSLRLEAIEIRMVRVVPAPDGLTAKAASHGISLSWNGVEGADSYTVDQATSIDGDYTEAVTGITATNYTVPNLADGKRYFYKVKATDEGINSQLSEAATAIASVDDQGNVLLGNRLLISNQSTDFENTQSIGSLVPSAAVMETGAQQQSADFVDATVPFEPAVGQKPIDPVTAPNLLASAVDEQDSTQDFHTWNYETGGNDLTNARLAYIGTHSEIWVETDTPDNIMMVITDEEARQLGEEFDNNIYPLVRENFYTESDVNGDGRVAILCYNIVQELNSVDPTIGGYFSAEDLYDTEFSNKREMFYLDTLPTMGVGDSNPDFTIVYGLLAHEFQHMVNYNCNVIVEGNEQGLWLNEALSEAAGYMYEVSSDLGDETVHANRIMEYNESEAVRNGKSLFYWDNSDMIPNYALSFLFSQYLRTQADAALGSGQKVKVFHEILADPGNDYESVENFIQKHIDPGMTLGEFITNFRAAMVLKADSGYFGFNGEAFFDAISTPLYTGGTTGLRGGGAIVTTIDSPFTVPADKGSDVSYLGIFR</sequence>
<accession>A0ABR6WK95</accession>
<protein>
    <recommendedName>
        <fullName evidence="1">Fibronectin type-III domain-containing protein</fullName>
    </recommendedName>
</protein>
<dbReference type="CDD" id="cd00063">
    <property type="entry name" value="FN3"/>
    <property type="match status" value="1"/>
</dbReference>
<evidence type="ECO:0000259" key="1">
    <source>
        <dbReference type="PROSITE" id="PS50853"/>
    </source>
</evidence>
<dbReference type="SUPFAM" id="SSF49265">
    <property type="entry name" value="Fibronectin type III"/>
    <property type="match status" value="1"/>
</dbReference>
<dbReference type="PROSITE" id="PS50853">
    <property type="entry name" value="FN3"/>
    <property type="match status" value="1"/>
</dbReference>
<evidence type="ECO:0000313" key="3">
    <source>
        <dbReference type="Proteomes" id="UP000653358"/>
    </source>
</evidence>
<dbReference type="EMBL" id="WJBB01000005">
    <property type="protein sequence ID" value="MBC3796570.1"/>
    <property type="molecule type" value="Genomic_DNA"/>
</dbReference>
<dbReference type="InterPro" id="IPR013783">
    <property type="entry name" value="Ig-like_fold"/>
</dbReference>
<feature type="domain" description="Fibronectin type-III" evidence="1">
    <location>
        <begin position="210"/>
        <end position="298"/>
    </location>
</feature>
<dbReference type="InterPro" id="IPR036116">
    <property type="entry name" value="FN3_sf"/>
</dbReference>
<dbReference type="InterPro" id="IPR003961">
    <property type="entry name" value="FN3_dom"/>
</dbReference>
<keyword evidence="3" id="KW-1185">Reference proteome</keyword>
<dbReference type="Pfam" id="PF07538">
    <property type="entry name" value="ChW"/>
    <property type="match status" value="3"/>
</dbReference>
<proteinExistence type="predicted"/>
<organism evidence="2 3">
    <name type="scientific">Acetobacterium tundrae</name>
    <dbReference type="NCBI Taxonomy" id="132932"/>
    <lineage>
        <taxon>Bacteria</taxon>
        <taxon>Bacillati</taxon>
        <taxon>Bacillota</taxon>
        <taxon>Clostridia</taxon>
        <taxon>Eubacteriales</taxon>
        <taxon>Eubacteriaceae</taxon>
        <taxon>Acetobacterium</taxon>
    </lineage>
</organism>
<name>A0ABR6WK95_9FIRM</name>
<dbReference type="InterPro" id="IPR006637">
    <property type="entry name" value="ChW"/>
</dbReference>
<comment type="caution">
    <text evidence="2">The sequence shown here is derived from an EMBL/GenBank/DDBJ whole genome shotgun (WGS) entry which is preliminary data.</text>
</comment>